<dbReference type="Proteomes" id="UP000275078">
    <property type="component" value="Unassembled WGS sequence"/>
</dbReference>
<evidence type="ECO:0000256" key="1">
    <source>
        <dbReference type="SAM" id="MobiDB-lite"/>
    </source>
</evidence>
<feature type="region of interest" description="Disordered" evidence="1">
    <location>
        <begin position="1"/>
        <end position="65"/>
    </location>
</feature>
<feature type="non-terminal residue" evidence="2">
    <location>
        <position position="1"/>
    </location>
</feature>
<proteinExistence type="predicted"/>
<feature type="region of interest" description="Disordered" evidence="1">
    <location>
        <begin position="339"/>
        <end position="358"/>
    </location>
</feature>
<reference evidence="2 3" key="1">
    <citation type="journal article" date="2018" name="Nat. Ecol. Evol.">
        <title>Pezizomycetes genomes reveal the molecular basis of ectomycorrhizal truffle lifestyle.</title>
        <authorList>
            <person name="Murat C."/>
            <person name="Payen T."/>
            <person name="Noel B."/>
            <person name="Kuo A."/>
            <person name="Morin E."/>
            <person name="Chen J."/>
            <person name="Kohler A."/>
            <person name="Krizsan K."/>
            <person name="Balestrini R."/>
            <person name="Da Silva C."/>
            <person name="Montanini B."/>
            <person name="Hainaut M."/>
            <person name="Levati E."/>
            <person name="Barry K.W."/>
            <person name="Belfiori B."/>
            <person name="Cichocki N."/>
            <person name="Clum A."/>
            <person name="Dockter R.B."/>
            <person name="Fauchery L."/>
            <person name="Guy J."/>
            <person name="Iotti M."/>
            <person name="Le Tacon F."/>
            <person name="Lindquist E.A."/>
            <person name="Lipzen A."/>
            <person name="Malagnac F."/>
            <person name="Mello A."/>
            <person name="Molinier V."/>
            <person name="Miyauchi S."/>
            <person name="Poulain J."/>
            <person name="Riccioni C."/>
            <person name="Rubini A."/>
            <person name="Sitrit Y."/>
            <person name="Splivallo R."/>
            <person name="Traeger S."/>
            <person name="Wang M."/>
            <person name="Zifcakova L."/>
            <person name="Wipf D."/>
            <person name="Zambonelli A."/>
            <person name="Paolocci F."/>
            <person name="Nowrousian M."/>
            <person name="Ottonello S."/>
            <person name="Baldrian P."/>
            <person name="Spatafora J.W."/>
            <person name="Henrissat B."/>
            <person name="Nagy L.G."/>
            <person name="Aury J.M."/>
            <person name="Wincker P."/>
            <person name="Grigoriev I.V."/>
            <person name="Bonfante P."/>
            <person name="Martin F.M."/>
        </authorList>
    </citation>
    <scope>NUCLEOTIDE SEQUENCE [LARGE SCALE GENOMIC DNA]</scope>
    <source>
        <strain evidence="2 3">RN42</strain>
    </source>
</reference>
<accession>A0A3N4H6F4</accession>
<feature type="compositionally biased region" description="Acidic residues" evidence="1">
    <location>
        <begin position="1"/>
        <end position="11"/>
    </location>
</feature>
<feature type="region of interest" description="Disordered" evidence="1">
    <location>
        <begin position="100"/>
        <end position="120"/>
    </location>
</feature>
<evidence type="ECO:0000313" key="3">
    <source>
        <dbReference type="Proteomes" id="UP000275078"/>
    </source>
</evidence>
<dbReference type="EMBL" id="ML120291">
    <property type="protein sequence ID" value="RPA70535.1"/>
    <property type="molecule type" value="Genomic_DNA"/>
</dbReference>
<gene>
    <name evidence="2" type="ORF">BJ508DRAFT_316432</name>
</gene>
<protein>
    <submittedName>
        <fullName evidence="2">Uncharacterized protein</fullName>
    </submittedName>
</protein>
<sequence>DDDNDTDDEEGSSGKGKWRRGQWSKQIDEEDSEDEGRDSSGIARPHELATNLQNEPEVQQDPVVFDYTPGGHYSLVPSSKLLWENVELEDDEGKKVVVPRTYQPSLNPSNPKPLGSPRPWKAKSDWEYEAPLKYEIGDDGFPITLPATKFSHPDVIKGFTLNGNKIVWQASIDKTTCRLYLIGDAIEEKDLRFWTQYEGPEPEGDFEYLVKEQLKGRLKELFFSHCHYEYELAEDFPFGISANRWGNRDTKAPKAMEIGTARIFLGFYHQTDCFFPELPTVADLKGIRSNAGGQTKDVYWYKSQFNDLAVNSRKFHTASNENILYGEFGTEINGREEGIPGRDRCFLPTPDSGSHHSN</sequence>
<keyword evidence="3" id="KW-1185">Reference proteome</keyword>
<dbReference type="AlphaFoldDB" id="A0A3N4H6F4"/>
<organism evidence="2 3">
    <name type="scientific">Ascobolus immersus RN42</name>
    <dbReference type="NCBI Taxonomy" id="1160509"/>
    <lineage>
        <taxon>Eukaryota</taxon>
        <taxon>Fungi</taxon>
        <taxon>Dikarya</taxon>
        <taxon>Ascomycota</taxon>
        <taxon>Pezizomycotina</taxon>
        <taxon>Pezizomycetes</taxon>
        <taxon>Pezizales</taxon>
        <taxon>Ascobolaceae</taxon>
        <taxon>Ascobolus</taxon>
    </lineage>
</organism>
<evidence type="ECO:0000313" key="2">
    <source>
        <dbReference type="EMBL" id="RPA70535.1"/>
    </source>
</evidence>
<name>A0A3N4H6F4_ASCIM</name>